<dbReference type="EMBL" id="SLXO01000008">
    <property type="protein sequence ID" value="TCP33057.1"/>
    <property type="molecule type" value="Genomic_DNA"/>
</dbReference>
<evidence type="ECO:0000259" key="1">
    <source>
        <dbReference type="Pfam" id="PF13338"/>
    </source>
</evidence>
<dbReference type="InterPro" id="IPR025159">
    <property type="entry name" value="AbiEi_N"/>
</dbReference>
<dbReference type="Proteomes" id="UP000295399">
    <property type="component" value="Unassembled WGS sequence"/>
</dbReference>
<dbReference type="Pfam" id="PF13338">
    <property type="entry name" value="AbiEi_4"/>
    <property type="match status" value="1"/>
</dbReference>
<dbReference type="InParanoid" id="A0A4R2PD90"/>
<accession>A0A4R2PD90</accession>
<comment type="caution">
    <text evidence="2">The sequence shown here is derived from an EMBL/GenBank/DDBJ whole genome shotgun (WGS) entry which is preliminary data.</text>
</comment>
<gene>
    <name evidence="2" type="ORF">EV659_108158</name>
</gene>
<feature type="domain" description="AbiEi antitoxin N-terminal" evidence="1">
    <location>
        <begin position="2"/>
        <end position="36"/>
    </location>
</feature>
<reference evidence="2 3" key="1">
    <citation type="submission" date="2019-03" db="EMBL/GenBank/DDBJ databases">
        <title>Genomic Encyclopedia of Type Strains, Phase IV (KMG-IV): sequencing the most valuable type-strain genomes for metagenomic binning, comparative biology and taxonomic classification.</title>
        <authorList>
            <person name="Goeker M."/>
        </authorList>
    </citation>
    <scope>NUCLEOTIDE SEQUENCE [LARGE SCALE GENOMIC DNA]</scope>
    <source>
        <strain evidence="2 3">DSM 2132</strain>
    </source>
</reference>
<proteinExistence type="predicted"/>
<evidence type="ECO:0000313" key="3">
    <source>
        <dbReference type="Proteomes" id="UP000295399"/>
    </source>
</evidence>
<keyword evidence="3" id="KW-1185">Reference proteome</keyword>
<name>A0A4R2PD90_RHOSA</name>
<dbReference type="AlphaFoldDB" id="A0A4R2PD90"/>
<evidence type="ECO:0000313" key="2">
    <source>
        <dbReference type="EMBL" id="TCP33057.1"/>
    </source>
</evidence>
<protein>
    <submittedName>
        <fullName evidence="2">Putative AbiEi antitoxin of type IV toxin-antitoxin system</fullName>
    </submittedName>
</protein>
<organism evidence="2 3">
    <name type="scientific">Rhodothalassium salexigens DSM 2132</name>
    <dbReference type="NCBI Taxonomy" id="1188247"/>
    <lineage>
        <taxon>Bacteria</taxon>
        <taxon>Pseudomonadati</taxon>
        <taxon>Pseudomonadota</taxon>
        <taxon>Alphaproteobacteria</taxon>
        <taxon>Rhodothalassiales</taxon>
        <taxon>Rhodothalassiaceae</taxon>
        <taxon>Rhodothalassium</taxon>
    </lineage>
</organism>
<sequence length="183" mass="20148">MRSKELADAGIHYQTLSRLVEAGKITKVRRGLYQLPESPEPDDLAEAALQVPGGVICLVSALQFHELTLQMPHKTWVAIGESAHQPKITYPPVTFVRFGDQAFSLGIETHDVGGVDVRIFSPAKTVVDCFRYRKQVGLDVALEGLRKAIENGKAKPGEIGDFARKLRIWTVIRPYLEAVAADG</sequence>